<keyword evidence="1" id="KW-0472">Membrane</keyword>
<proteinExistence type="predicted"/>
<keyword evidence="3" id="KW-1185">Reference proteome</keyword>
<keyword evidence="1" id="KW-1133">Transmembrane helix</keyword>
<keyword evidence="1" id="KW-0812">Transmembrane</keyword>
<organism evidence="2 3">
    <name type="scientific">Falsirhodobacter algicola</name>
    <dbReference type="NCBI Taxonomy" id="2692330"/>
    <lineage>
        <taxon>Bacteria</taxon>
        <taxon>Pseudomonadati</taxon>
        <taxon>Pseudomonadota</taxon>
        <taxon>Alphaproteobacteria</taxon>
        <taxon>Rhodobacterales</taxon>
        <taxon>Paracoccaceae</taxon>
        <taxon>Falsirhodobacter</taxon>
    </lineage>
</organism>
<evidence type="ECO:0000313" key="3">
    <source>
        <dbReference type="Proteomes" id="UP000679284"/>
    </source>
</evidence>
<name>A0A8J8SLQ7_9RHOB</name>
<protein>
    <submittedName>
        <fullName evidence="2">Uncharacterized protein</fullName>
    </submittedName>
</protein>
<dbReference type="KEGG" id="fap:GR316_10940"/>
<evidence type="ECO:0000256" key="1">
    <source>
        <dbReference type="SAM" id="Phobius"/>
    </source>
</evidence>
<evidence type="ECO:0000313" key="2">
    <source>
        <dbReference type="EMBL" id="QUS36732.1"/>
    </source>
</evidence>
<gene>
    <name evidence="2" type="ORF">GR316_10940</name>
</gene>
<dbReference type="EMBL" id="CP047289">
    <property type="protein sequence ID" value="QUS36732.1"/>
    <property type="molecule type" value="Genomic_DNA"/>
</dbReference>
<dbReference type="RefSeq" id="WP_211783952.1">
    <property type="nucleotide sequence ID" value="NZ_CP047289.1"/>
</dbReference>
<dbReference type="Proteomes" id="UP000679284">
    <property type="component" value="Chromosome"/>
</dbReference>
<accession>A0A8J8SLQ7</accession>
<dbReference type="AlphaFoldDB" id="A0A8J8SLQ7"/>
<feature type="transmembrane region" description="Helical" evidence="1">
    <location>
        <begin position="21"/>
        <end position="43"/>
    </location>
</feature>
<sequence length="45" mass="4758">MSDISHAPRRQTRDHGCPESLGLRYLTLVAVIAVLVGIALALVSG</sequence>
<reference evidence="2" key="1">
    <citation type="submission" date="2020-01" db="EMBL/GenBank/DDBJ databases">
        <authorList>
            <person name="Yang Y."/>
            <person name="Kwon Y.M."/>
        </authorList>
    </citation>
    <scope>NUCLEOTIDE SEQUENCE</scope>
    <source>
        <strain evidence="2">PG104</strain>
    </source>
</reference>